<dbReference type="InterPro" id="IPR011009">
    <property type="entry name" value="Kinase-like_dom_sf"/>
</dbReference>
<evidence type="ECO:0000256" key="2">
    <source>
        <dbReference type="ARBA" id="ARBA00022741"/>
    </source>
</evidence>
<dbReference type="SUPFAM" id="SSF56112">
    <property type="entry name" value="Protein kinase-like (PK-like)"/>
    <property type="match status" value="1"/>
</dbReference>
<dbReference type="SMART" id="SM00220">
    <property type="entry name" value="S_TKc"/>
    <property type="match status" value="1"/>
</dbReference>
<feature type="binding site" evidence="5">
    <location>
        <position position="65"/>
    </location>
    <ligand>
        <name>ATP</name>
        <dbReference type="ChEBI" id="CHEBI:30616"/>
    </ligand>
</feature>
<evidence type="ECO:0000256" key="1">
    <source>
        <dbReference type="ARBA" id="ARBA00022679"/>
    </source>
</evidence>
<dbReference type="Proteomes" id="UP001408789">
    <property type="component" value="Unassembled WGS sequence"/>
</dbReference>
<protein>
    <recommendedName>
        <fullName evidence="7">Protein kinase domain-containing protein</fullName>
    </recommendedName>
</protein>
<reference evidence="8 9" key="1">
    <citation type="submission" date="2024-04" db="EMBL/GenBank/DDBJ databases">
        <title>The reference genome of an endangered Asteraceae, Deinandra increscens subsp. villosa, native to the Central Coast of California.</title>
        <authorList>
            <person name="Guilliams M."/>
            <person name="Hasenstab-Lehman K."/>
            <person name="Meyer R."/>
            <person name="Mcevoy S."/>
        </authorList>
    </citation>
    <scope>NUCLEOTIDE SEQUENCE [LARGE SCALE GENOMIC DNA]</scope>
    <source>
        <tissue evidence="8">Leaf</tissue>
    </source>
</reference>
<evidence type="ECO:0000256" key="6">
    <source>
        <dbReference type="RuleBase" id="RU000304"/>
    </source>
</evidence>
<sequence>MVFLINSFSCFTASDKVADCSRSDNEFSWYDIKKRTRNFSAQIGSGGFSTVYLATLPDSGLTAVKIQSACTQRLAQIHDHELQILTRLKHPNIVKFLGHSSNSSDRDEKRALLFEYASNGTLHDSLHHLTWKTRTLIAFQLALAMEYLHGINIIHGDIKASNVLLDQNLNCKLCDFGSAKFAFASMVLPPSSTKTNRLMIMGSQGYADPHYLKTGLVSNKNDVYSFGVVLLELITGREAFSLERGEKLTEIMGPVVDGVVGVEEVVDPRLRYGGDGFDFEEVKAMARVAGKCIGCSPMLRPCAAEILTSMRSKFQSVSHL</sequence>
<dbReference type="Pfam" id="PF00069">
    <property type="entry name" value="Pkinase"/>
    <property type="match status" value="1"/>
</dbReference>
<evidence type="ECO:0000256" key="4">
    <source>
        <dbReference type="ARBA" id="ARBA00022840"/>
    </source>
</evidence>
<dbReference type="Gene3D" id="3.30.200.20">
    <property type="entry name" value="Phosphorylase Kinase, domain 1"/>
    <property type="match status" value="1"/>
</dbReference>
<dbReference type="Gene3D" id="1.10.510.10">
    <property type="entry name" value="Transferase(Phosphotransferase) domain 1"/>
    <property type="match status" value="1"/>
</dbReference>
<keyword evidence="2 5" id="KW-0547">Nucleotide-binding</keyword>
<evidence type="ECO:0000256" key="5">
    <source>
        <dbReference type="PROSITE-ProRule" id="PRU10141"/>
    </source>
</evidence>
<keyword evidence="3" id="KW-0418">Kinase</keyword>
<dbReference type="PANTHER" id="PTHR27001">
    <property type="entry name" value="OS01G0253100 PROTEIN"/>
    <property type="match status" value="1"/>
</dbReference>
<dbReference type="GO" id="GO:0005524">
    <property type="term" value="F:ATP binding"/>
    <property type="evidence" value="ECO:0007669"/>
    <property type="project" value="UniProtKB-UniRule"/>
</dbReference>
<gene>
    <name evidence="8" type="ORF">SSX86_032955</name>
</gene>
<dbReference type="InterPro" id="IPR017441">
    <property type="entry name" value="Protein_kinase_ATP_BS"/>
</dbReference>
<feature type="domain" description="Protein kinase" evidence="7">
    <location>
        <begin position="37"/>
        <end position="320"/>
    </location>
</feature>
<evidence type="ECO:0000313" key="8">
    <source>
        <dbReference type="EMBL" id="KAK9048082.1"/>
    </source>
</evidence>
<comment type="similarity">
    <text evidence="6">Belongs to the protein kinase superfamily.</text>
</comment>
<keyword evidence="4 5" id="KW-0067">ATP-binding</keyword>
<evidence type="ECO:0000313" key="9">
    <source>
        <dbReference type="Proteomes" id="UP001408789"/>
    </source>
</evidence>
<evidence type="ECO:0000259" key="7">
    <source>
        <dbReference type="PROSITE" id="PS50011"/>
    </source>
</evidence>
<dbReference type="PROSITE" id="PS00107">
    <property type="entry name" value="PROTEIN_KINASE_ATP"/>
    <property type="match status" value="1"/>
</dbReference>
<name>A0AAP0C6U4_9ASTR</name>
<keyword evidence="1" id="KW-0808">Transferase</keyword>
<proteinExistence type="inferred from homology"/>
<dbReference type="PROSITE" id="PS00108">
    <property type="entry name" value="PROTEIN_KINASE_ST"/>
    <property type="match status" value="1"/>
</dbReference>
<dbReference type="GO" id="GO:0005886">
    <property type="term" value="C:plasma membrane"/>
    <property type="evidence" value="ECO:0007669"/>
    <property type="project" value="TreeGrafter"/>
</dbReference>
<accession>A0AAP0C6U4</accession>
<keyword evidence="9" id="KW-1185">Reference proteome</keyword>
<dbReference type="PROSITE" id="PS50011">
    <property type="entry name" value="PROTEIN_KINASE_DOM"/>
    <property type="match status" value="1"/>
</dbReference>
<dbReference type="EMBL" id="JBCNJP010015910">
    <property type="protein sequence ID" value="KAK9048082.1"/>
    <property type="molecule type" value="Genomic_DNA"/>
</dbReference>
<keyword evidence="6" id="KW-0723">Serine/threonine-protein kinase</keyword>
<dbReference type="GO" id="GO:0004674">
    <property type="term" value="F:protein serine/threonine kinase activity"/>
    <property type="evidence" value="ECO:0007669"/>
    <property type="project" value="UniProtKB-KW"/>
</dbReference>
<evidence type="ECO:0000256" key="3">
    <source>
        <dbReference type="ARBA" id="ARBA00022777"/>
    </source>
</evidence>
<dbReference type="AlphaFoldDB" id="A0AAP0C6U4"/>
<dbReference type="InterPro" id="IPR008271">
    <property type="entry name" value="Ser/Thr_kinase_AS"/>
</dbReference>
<dbReference type="PANTHER" id="PTHR27001:SF585">
    <property type="entry name" value="OS02G0648100 PROTEIN"/>
    <property type="match status" value="1"/>
</dbReference>
<dbReference type="InterPro" id="IPR000719">
    <property type="entry name" value="Prot_kinase_dom"/>
</dbReference>
<organism evidence="8 9">
    <name type="scientific">Deinandra increscens subsp. villosa</name>
    <dbReference type="NCBI Taxonomy" id="3103831"/>
    <lineage>
        <taxon>Eukaryota</taxon>
        <taxon>Viridiplantae</taxon>
        <taxon>Streptophyta</taxon>
        <taxon>Embryophyta</taxon>
        <taxon>Tracheophyta</taxon>
        <taxon>Spermatophyta</taxon>
        <taxon>Magnoliopsida</taxon>
        <taxon>eudicotyledons</taxon>
        <taxon>Gunneridae</taxon>
        <taxon>Pentapetalae</taxon>
        <taxon>asterids</taxon>
        <taxon>campanulids</taxon>
        <taxon>Asterales</taxon>
        <taxon>Asteraceae</taxon>
        <taxon>Asteroideae</taxon>
        <taxon>Heliantheae alliance</taxon>
        <taxon>Madieae</taxon>
        <taxon>Madiinae</taxon>
        <taxon>Deinandra</taxon>
    </lineage>
</organism>
<comment type="caution">
    <text evidence="8">The sequence shown here is derived from an EMBL/GenBank/DDBJ whole genome shotgun (WGS) entry which is preliminary data.</text>
</comment>